<keyword evidence="4" id="KW-1185">Reference proteome</keyword>
<dbReference type="InterPro" id="IPR003593">
    <property type="entry name" value="AAA+_ATPase"/>
</dbReference>
<dbReference type="PANTHER" id="PTHR10760">
    <property type="entry name" value="TORSIN"/>
    <property type="match status" value="1"/>
</dbReference>
<dbReference type="InterPro" id="IPR027417">
    <property type="entry name" value="P-loop_NTPase"/>
</dbReference>
<feature type="domain" description="AAA+ ATPase" evidence="2">
    <location>
        <begin position="39"/>
        <end position="189"/>
    </location>
</feature>
<dbReference type="Proteomes" id="UP000053825">
    <property type="component" value="Unassembled WGS sequence"/>
</dbReference>
<dbReference type="Gene3D" id="3.40.50.300">
    <property type="entry name" value="P-loop containing nucleotide triphosphate hydrolases"/>
    <property type="match status" value="1"/>
</dbReference>
<dbReference type="InterPro" id="IPR049337">
    <property type="entry name" value="TOR1A_C"/>
</dbReference>
<protein>
    <submittedName>
        <fullName evidence="3">Torsin-like protein</fullName>
    </submittedName>
</protein>
<accession>A0A0L7R571</accession>
<dbReference type="STRING" id="597456.A0A0L7R571"/>
<sequence length="291" mass="33831">MTILELDTILHKELYGQEIVHRIVINALRGHLTSSNPPKALSMSFHGPPGTGKTYMTQMIAKFLYKKGDQSEFYHFFNGRNDFPLQEKVNDYKEELYKIIINSLQKCERSMFVFDEVDKMPEGLLNVLVPFLDYNTWVKSWRHASYSVNTRKAIYIFLSNTGSTRIIQHLLTLWEKGKLRTMARIQDFENLISVGAFNEKGGFYHSDTIDSNVIDHYVPFLPLEEKHVKRCLKRAFKDRGVEPTDEMIEEGLSHVTFGPPPHNLYAYAGCKRLEQKVAANIYARRKEKLEF</sequence>
<dbReference type="InterPro" id="IPR010448">
    <property type="entry name" value="Torsin"/>
</dbReference>
<dbReference type="GO" id="GO:0016887">
    <property type="term" value="F:ATP hydrolysis activity"/>
    <property type="evidence" value="ECO:0007669"/>
    <property type="project" value="InterPro"/>
</dbReference>
<dbReference type="Pfam" id="PF21376">
    <property type="entry name" value="TOR1A_C"/>
    <property type="match status" value="1"/>
</dbReference>
<dbReference type="PANTHER" id="PTHR10760:SF2">
    <property type="entry name" value="LD13476P-RELATED"/>
    <property type="match status" value="1"/>
</dbReference>
<name>A0A0L7R571_9HYME</name>
<dbReference type="SMART" id="SM00382">
    <property type="entry name" value="AAA"/>
    <property type="match status" value="1"/>
</dbReference>
<dbReference type="GO" id="GO:0071218">
    <property type="term" value="P:cellular response to misfolded protein"/>
    <property type="evidence" value="ECO:0007669"/>
    <property type="project" value="TreeGrafter"/>
</dbReference>
<evidence type="ECO:0000259" key="2">
    <source>
        <dbReference type="SMART" id="SM00382"/>
    </source>
</evidence>
<dbReference type="OrthoDB" id="19623at2759"/>
<dbReference type="EMBL" id="KQ414654">
    <property type="protein sequence ID" value="KOC65969.1"/>
    <property type="molecule type" value="Genomic_DNA"/>
</dbReference>
<evidence type="ECO:0000313" key="3">
    <source>
        <dbReference type="EMBL" id="KOC65969.1"/>
    </source>
</evidence>
<reference evidence="3 4" key="1">
    <citation type="submission" date="2015-07" db="EMBL/GenBank/DDBJ databases">
        <title>The genome of Habropoda laboriosa.</title>
        <authorList>
            <person name="Pan H."/>
            <person name="Kapheim K."/>
        </authorList>
    </citation>
    <scope>NUCLEOTIDE SEQUENCE [LARGE SCALE GENOMIC DNA]</scope>
    <source>
        <strain evidence="3">0110345459</strain>
    </source>
</reference>
<gene>
    <name evidence="3" type="ORF">WH47_12768</name>
</gene>
<dbReference type="GO" id="GO:0012505">
    <property type="term" value="C:endomembrane system"/>
    <property type="evidence" value="ECO:0007669"/>
    <property type="project" value="UniProtKB-ARBA"/>
</dbReference>
<dbReference type="CDD" id="cd00009">
    <property type="entry name" value="AAA"/>
    <property type="match status" value="1"/>
</dbReference>
<dbReference type="SUPFAM" id="SSF52540">
    <property type="entry name" value="P-loop containing nucleoside triphosphate hydrolases"/>
    <property type="match status" value="1"/>
</dbReference>
<organism evidence="3 4">
    <name type="scientific">Habropoda laboriosa</name>
    <dbReference type="NCBI Taxonomy" id="597456"/>
    <lineage>
        <taxon>Eukaryota</taxon>
        <taxon>Metazoa</taxon>
        <taxon>Ecdysozoa</taxon>
        <taxon>Arthropoda</taxon>
        <taxon>Hexapoda</taxon>
        <taxon>Insecta</taxon>
        <taxon>Pterygota</taxon>
        <taxon>Neoptera</taxon>
        <taxon>Endopterygota</taxon>
        <taxon>Hymenoptera</taxon>
        <taxon>Apocrita</taxon>
        <taxon>Aculeata</taxon>
        <taxon>Apoidea</taxon>
        <taxon>Anthophila</taxon>
        <taxon>Apidae</taxon>
        <taxon>Habropoda</taxon>
    </lineage>
</organism>
<evidence type="ECO:0000256" key="1">
    <source>
        <dbReference type="ARBA" id="ARBA00006235"/>
    </source>
</evidence>
<comment type="similarity">
    <text evidence="1">Belongs to the ClpA/ClpB family. Torsin subfamily.</text>
</comment>
<dbReference type="Pfam" id="PF06309">
    <property type="entry name" value="Torsin"/>
    <property type="match status" value="1"/>
</dbReference>
<dbReference type="AlphaFoldDB" id="A0A0L7R571"/>
<proteinExistence type="inferred from homology"/>
<dbReference type="GO" id="GO:0005737">
    <property type="term" value="C:cytoplasm"/>
    <property type="evidence" value="ECO:0007669"/>
    <property type="project" value="UniProtKB-ARBA"/>
</dbReference>
<dbReference type="GO" id="GO:0005524">
    <property type="term" value="F:ATP binding"/>
    <property type="evidence" value="ECO:0007669"/>
    <property type="project" value="InterPro"/>
</dbReference>
<evidence type="ECO:0000313" key="4">
    <source>
        <dbReference type="Proteomes" id="UP000053825"/>
    </source>
</evidence>